<organism evidence="14 15">
    <name type="scientific">Palleronia aestuarii</name>
    <dbReference type="NCBI Taxonomy" id="568105"/>
    <lineage>
        <taxon>Bacteria</taxon>
        <taxon>Pseudomonadati</taxon>
        <taxon>Pseudomonadota</taxon>
        <taxon>Alphaproteobacteria</taxon>
        <taxon>Rhodobacterales</taxon>
        <taxon>Roseobacteraceae</taxon>
        <taxon>Palleronia</taxon>
    </lineage>
</organism>
<dbReference type="InterPro" id="IPR000644">
    <property type="entry name" value="CBS_dom"/>
</dbReference>
<dbReference type="Proteomes" id="UP000248916">
    <property type="component" value="Unassembled WGS sequence"/>
</dbReference>
<evidence type="ECO:0000256" key="5">
    <source>
        <dbReference type="ARBA" id="ARBA00022737"/>
    </source>
</evidence>
<feature type="domain" description="CNNM transmembrane" evidence="13">
    <location>
        <begin position="1"/>
        <end position="205"/>
    </location>
</feature>
<evidence type="ECO:0000256" key="8">
    <source>
        <dbReference type="ARBA" id="ARBA00023136"/>
    </source>
</evidence>
<proteinExistence type="inferred from homology"/>
<dbReference type="GO" id="GO:0005886">
    <property type="term" value="C:plasma membrane"/>
    <property type="evidence" value="ECO:0007669"/>
    <property type="project" value="UniProtKB-SubCell"/>
</dbReference>
<dbReference type="Gene3D" id="3.10.580.10">
    <property type="entry name" value="CBS-domain"/>
    <property type="match status" value="1"/>
</dbReference>
<dbReference type="PANTHER" id="PTHR43099">
    <property type="entry name" value="UPF0053 PROTEIN YRKA"/>
    <property type="match status" value="1"/>
</dbReference>
<dbReference type="PROSITE" id="PS51371">
    <property type="entry name" value="CBS"/>
    <property type="match status" value="2"/>
</dbReference>
<evidence type="ECO:0000256" key="11">
    <source>
        <dbReference type="SAM" id="Phobius"/>
    </source>
</evidence>
<feature type="transmembrane region" description="Helical" evidence="11">
    <location>
        <begin position="101"/>
        <end position="127"/>
    </location>
</feature>
<keyword evidence="3" id="KW-1003">Cell membrane</keyword>
<keyword evidence="6 10" id="KW-1133">Transmembrane helix</keyword>
<evidence type="ECO:0000313" key="14">
    <source>
        <dbReference type="EMBL" id="PZX19781.1"/>
    </source>
</evidence>
<evidence type="ECO:0000256" key="7">
    <source>
        <dbReference type="ARBA" id="ARBA00023122"/>
    </source>
</evidence>
<dbReference type="InterPro" id="IPR002550">
    <property type="entry name" value="CNNM"/>
</dbReference>
<dbReference type="CDD" id="cd04590">
    <property type="entry name" value="CBS_pair_CorC_HlyC_assoc"/>
    <property type="match status" value="1"/>
</dbReference>
<dbReference type="EMBL" id="QKZL01000001">
    <property type="protein sequence ID" value="PZX19781.1"/>
    <property type="molecule type" value="Genomic_DNA"/>
</dbReference>
<gene>
    <name evidence="14" type="ORF">LX81_00242</name>
</gene>
<evidence type="ECO:0000313" key="15">
    <source>
        <dbReference type="Proteomes" id="UP000248916"/>
    </source>
</evidence>
<keyword evidence="4 10" id="KW-0812">Transmembrane</keyword>
<dbReference type="InterPro" id="IPR044751">
    <property type="entry name" value="Ion_transp-like_CBS"/>
</dbReference>
<dbReference type="InterPro" id="IPR046342">
    <property type="entry name" value="CBS_dom_sf"/>
</dbReference>
<evidence type="ECO:0000256" key="9">
    <source>
        <dbReference type="PROSITE-ProRule" id="PRU00703"/>
    </source>
</evidence>
<dbReference type="RefSeq" id="WP_111535451.1">
    <property type="nucleotide sequence ID" value="NZ_QKZL01000001.1"/>
</dbReference>
<keyword evidence="5" id="KW-0677">Repeat</keyword>
<dbReference type="SMART" id="SM01091">
    <property type="entry name" value="CorC_HlyC"/>
    <property type="match status" value="1"/>
</dbReference>
<accession>A0A2W7NH83</accession>
<comment type="subcellular location">
    <subcellularLocation>
        <location evidence="1">Cell membrane</location>
        <topology evidence="1">Multi-pass membrane protein</topology>
    </subcellularLocation>
</comment>
<comment type="caution">
    <text evidence="14">The sequence shown here is derived from an EMBL/GenBank/DDBJ whole genome shotgun (WGS) entry which is preliminary data.</text>
</comment>
<comment type="similarity">
    <text evidence="2">Belongs to the UPF0053 family. Hemolysin C subfamily.</text>
</comment>
<sequence>MALILVLIVIVAMLLANAFYVAAEFAAVSASRPKLEAQAEDGSTEARYLEETIGDEKRMDRYIACAQVGITFTSLVIGFYGQRALLPYIEPLLEPVLPAGLQGPAVAAPLILIVLSVLQVIFGELFPKSIAVRAPENTAMATSRPMRWSLLLLGPFIALLNGSALFIMRRLGLDKPKETGEEHSHEELRQLIADSLEGGAIERSAHEMMRQVLSFQDRTVSEVMAPRVRIEMMTTELRAGEALRAMLATPFTRFPVIDGDGTDRPVGFVHIRDLHALAREDGEARIDDILRPLQVLPDSLSLAEVWNRLQSENAHLAVIFNEYGVISGLVTLEDLIEEIIGEVVDEFDDEEPRIRHRKDRVVLRGDLPVREINRKFDLGLPEDQADTLSGLVALKLGVEDARRGAGVTVAGTKFRVDSVENGLPRLISFPRTQEMEKT</sequence>
<feature type="domain" description="CBS" evidence="12">
    <location>
        <begin position="289"/>
        <end position="346"/>
    </location>
</feature>
<dbReference type="Pfam" id="PF00571">
    <property type="entry name" value="CBS"/>
    <property type="match status" value="2"/>
</dbReference>
<evidence type="ECO:0000256" key="1">
    <source>
        <dbReference type="ARBA" id="ARBA00004651"/>
    </source>
</evidence>
<evidence type="ECO:0000256" key="10">
    <source>
        <dbReference type="PROSITE-ProRule" id="PRU01193"/>
    </source>
</evidence>
<keyword evidence="8 10" id="KW-0472">Membrane</keyword>
<evidence type="ECO:0000256" key="6">
    <source>
        <dbReference type="ARBA" id="ARBA00022989"/>
    </source>
</evidence>
<dbReference type="SMART" id="SM00116">
    <property type="entry name" value="CBS"/>
    <property type="match status" value="2"/>
</dbReference>
<keyword evidence="7 9" id="KW-0129">CBS domain</keyword>
<dbReference type="SUPFAM" id="SSF54631">
    <property type="entry name" value="CBS-domain pair"/>
    <property type="match status" value="1"/>
</dbReference>
<reference evidence="14 15" key="1">
    <citation type="submission" date="2018-06" db="EMBL/GenBank/DDBJ databases">
        <title>Genomic Encyclopedia of Archaeal and Bacterial Type Strains, Phase II (KMG-II): from individual species to whole genera.</title>
        <authorList>
            <person name="Goeker M."/>
        </authorList>
    </citation>
    <scope>NUCLEOTIDE SEQUENCE [LARGE SCALE GENOMIC DNA]</scope>
    <source>
        <strain evidence="14 15">DSM 22009</strain>
    </source>
</reference>
<feature type="transmembrane region" description="Helical" evidence="11">
    <location>
        <begin position="148"/>
        <end position="168"/>
    </location>
</feature>
<feature type="transmembrane region" description="Helical" evidence="11">
    <location>
        <begin position="62"/>
        <end position="81"/>
    </location>
</feature>
<dbReference type="AlphaFoldDB" id="A0A2W7NH83"/>
<dbReference type="InterPro" id="IPR036318">
    <property type="entry name" value="FAD-bd_PCMH-like_sf"/>
</dbReference>
<dbReference type="InterPro" id="IPR016169">
    <property type="entry name" value="FAD-bd_PCMH_sub2"/>
</dbReference>
<keyword evidence="15" id="KW-1185">Reference proteome</keyword>
<feature type="transmembrane region" description="Helical" evidence="11">
    <location>
        <begin position="6"/>
        <end position="28"/>
    </location>
</feature>
<dbReference type="OrthoDB" id="9805314at2"/>
<evidence type="ECO:0000256" key="3">
    <source>
        <dbReference type="ARBA" id="ARBA00022475"/>
    </source>
</evidence>
<evidence type="ECO:0000256" key="4">
    <source>
        <dbReference type="ARBA" id="ARBA00022692"/>
    </source>
</evidence>
<dbReference type="PROSITE" id="PS51846">
    <property type="entry name" value="CNNM"/>
    <property type="match status" value="1"/>
</dbReference>
<dbReference type="SUPFAM" id="SSF56176">
    <property type="entry name" value="FAD-binding/transporter-associated domain-like"/>
    <property type="match status" value="1"/>
</dbReference>
<dbReference type="PANTHER" id="PTHR43099:SF4">
    <property type="entry name" value="INTEGRAL MEMBRANE PROTEIN"/>
    <property type="match status" value="1"/>
</dbReference>
<evidence type="ECO:0000256" key="2">
    <source>
        <dbReference type="ARBA" id="ARBA00006446"/>
    </source>
</evidence>
<dbReference type="InterPro" id="IPR051676">
    <property type="entry name" value="UPF0053_domain"/>
</dbReference>
<dbReference type="InterPro" id="IPR005170">
    <property type="entry name" value="Transptr-assoc_dom"/>
</dbReference>
<protein>
    <submittedName>
        <fullName evidence="14">CBS domain containing-hemolysin-like protein</fullName>
    </submittedName>
</protein>
<name>A0A2W7NH83_9RHOB</name>
<dbReference type="Pfam" id="PF01595">
    <property type="entry name" value="CNNM"/>
    <property type="match status" value="1"/>
</dbReference>
<evidence type="ECO:0000259" key="12">
    <source>
        <dbReference type="PROSITE" id="PS51371"/>
    </source>
</evidence>
<feature type="domain" description="CBS" evidence="12">
    <location>
        <begin position="224"/>
        <end position="285"/>
    </location>
</feature>
<dbReference type="GO" id="GO:0050660">
    <property type="term" value="F:flavin adenine dinucleotide binding"/>
    <property type="evidence" value="ECO:0007669"/>
    <property type="project" value="InterPro"/>
</dbReference>
<dbReference type="Gene3D" id="3.30.465.10">
    <property type="match status" value="1"/>
</dbReference>
<dbReference type="Pfam" id="PF03471">
    <property type="entry name" value="CorC_HlyC"/>
    <property type="match status" value="1"/>
</dbReference>
<evidence type="ECO:0000259" key="13">
    <source>
        <dbReference type="PROSITE" id="PS51846"/>
    </source>
</evidence>